<keyword evidence="1" id="KW-0812">Transmembrane</keyword>
<dbReference type="Proteomes" id="UP000233517">
    <property type="component" value="Unassembled WGS sequence"/>
</dbReference>
<feature type="transmembrane region" description="Helical" evidence="1">
    <location>
        <begin position="212"/>
        <end position="233"/>
    </location>
</feature>
<evidence type="ECO:0000313" key="3">
    <source>
        <dbReference type="Proteomes" id="UP000233517"/>
    </source>
</evidence>
<name>A0A2N2EA83_9BACT</name>
<feature type="transmembrane region" description="Helical" evidence="1">
    <location>
        <begin position="83"/>
        <end position="107"/>
    </location>
</feature>
<feature type="transmembrane region" description="Helical" evidence="1">
    <location>
        <begin position="113"/>
        <end position="130"/>
    </location>
</feature>
<comment type="caution">
    <text evidence="2">The sequence shown here is derived from an EMBL/GenBank/DDBJ whole genome shotgun (WGS) entry which is preliminary data.</text>
</comment>
<dbReference type="PANTHER" id="PTHR37308:SF1">
    <property type="entry name" value="POLYPRENYL-PHOSPHATE TRANSPORTER"/>
    <property type="match status" value="1"/>
</dbReference>
<dbReference type="InterPro" id="IPR007163">
    <property type="entry name" value="VCA0040-like"/>
</dbReference>
<dbReference type="AlphaFoldDB" id="A0A2N2EA83"/>
<evidence type="ECO:0000313" key="2">
    <source>
        <dbReference type="EMBL" id="PKM91637.1"/>
    </source>
</evidence>
<feature type="transmembrane region" description="Helical" evidence="1">
    <location>
        <begin position="142"/>
        <end position="159"/>
    </location>
</feature>
<feature type="transmembrane region" description="Helical" evidence="1">
    <location>
        <begin position="20"/>
        <end position="47"/>
    </location>
</feature>
<dbReference type="PANTHER" id="PTHR37308">
    <property type="entry name" value="INTEGRAL MEMBRANE PROTEIN"/>
    <property type="match status" value="1"/>
</dbReference>
<organism evidence="2 3">
    <name type="scientific">Candidatus Falkowbacteria bacterium HGW-Falkowbacteria-1</name>
    <dbReference type="NCBI Taxonomy" id="2013768"/>
    <lineage>
        <taxon>Bacteria</taxon>
        <taxon>Candidatus Falkowiibacteriota</taxon>
    </lineage>
</organism>
<sequence length="297" mass="33053">MTSKLFICYNKNMKKIKTKLIYFFKGFAMGSVDIIPGISGGTMALILGIYEKLIKELKAINLGFLKLLLNLKIKEAFSKINLGFLLPLFSGIIIAIIGLAKVISYLLQNHSSYLYGFFFGLIIASIFIILPKKFYRAKNSLFLIPGFILAWIISGSNSINSANTYLNIFISGILAICAMILPGISGSFILLILGKYEFMISVLKNPFISGNLVYLLVFALGCIFGLASFIKLLDFLFKKYKEQSMAILIGFMSGALRKIWPFGKITNIEIDRSFIIILLLVIAGIFVGIQISKIKKV</sequence>
<proteinExistence type="predicted"/>
<feature type="transmembrane region" description="Helical" evidence="1">
    <location>
        <begin position="165"/>
        <end position="191"/>
    </location>
</feature>
<feature type="transmembrane region" description="Helical" evidence="1">
    <location>
        <begin position="274"/>
        <end position="292"/>
    </location>
</feature>
<dbReference type="EMBL" id="PHAI01000001">
    <property type="protein sequence ID" value="PKM91637.1"/>
    <property type="molecule type" value="Genomic_DNA"/>
</dbReference>
<protein>
    <submittedName>
        <fullName evidence="2">DUF368 domain-containing protein</fullName>
    </submittedName>
</protein>
<keyword evidence="1" id="KW-0472">Membrane</keyword>
<dbReference type="Pfam" id="PF04018">
    <property type="entry name" value="VCA0040-like"/>
    <property type="match status" value="1"/>
</dbReference>
<evidence type="ECO:0000256" key="1">
    <source>
        <dbReference type="SAM" id="Phobius"/>
    </source>
</evidence>
<gene>
    <name evidence="2" type="ORF">CVU82_00285</name>
</gene>
<keyword evidence="1" id="KW-1133">Transmembrane helix</keyword>
<accession>A0A2N2EA83</accession>
<reference evidence="2 3" key="1">
    <citation type="journal article" date="2017" name="ISME J.">
        <title>Potential for microbial H2 and metal transformations associated with novel bacteria and archaea in deep terrestrial subsurface sediments.</title>
        <authorList>
            <person name="Hernsdorf A.W."/>
            <person name="Amano Y."/>
            <person name="Miyakawa K."/>
            <person name="Ise K."/>
            <person name="Suzuki Y."/>
            <person name="Anantharaman K."/>
            <person name="Probst A."/>
            <person name="Burstein D."/>
            <person name="Thomas B.C."/>
            <person name="Banfield J.F."/>
        </authorList>
    </citation>
    <scope>NUCLEOTIDE SEQUENCE [LARGE SCALE GENOMIC DNA]</scope>
    <source>
        <strain evidence="2">HGW-Falkowbacteria-1</strain>
    </source>
</reference>